<keyword evidence="2" id="KW-1185">Reference proteome</keyword>
<evidence type="ECO:0000313" key="2">
    <source>
        <dbReference type="Proteomes" id="UP000887577"/>
    </source>
</evidence>
<sequence length="229" mass="25665">MSFLMLTLTLLLPVALVFALDRRESLRPNIRLFGQRNGQRTLLVTPIEGDGHHVYTWSKCGEERKSIQGTRQPLPLIKLDTSSGNLLSLIPNHEHYCIPQVKDTVRGVQLKRGELAEVASTRNKPAAVRVNIAERVTRQYAPYDRDTRANIAAAAKGPSKSALARAVQRVRKTLYPNIIALSDIDALPPKQYKNFAKKIYSKGLNATCQEFSKTLANQKKQILCLTVMF</sequence>
<dbReference type="AlphaFoldDB" id="A0A914Y1D9"/>
<reference evidence="3" key="1">
    <citation type="submission" date="2022-11" db="UniProtKB">
        <authorList>
            <consortium name="WormBaseParasite"/>
        </authorList>
    </citation>
    <scope>IDENTIFICATION</scope>
</reference>
<proteinExistence type="predicted"/>
<evidence type="ECO:0000256" key="1">
    <source>
        <dbReference type="SAM" id="SignalP"/>
    </source>
</evidence>
<evidence type="ECO:0000313" key="3">
    <source>
        <dbReference type="WBParaSite" id="PSU_v2.g12602.t1"/>
    </source>
</evidence>
<organism evidence="2 3">
    <name type="scientific">Panagrolaimus superbus</name>
    <dbReference type="NCBI Taxonomy" id="310955"/>
    <lineage>
        <taxon>Eukaryota</taxon>
        <taxon>Metazoa</taxon>
        <taxon>Ecdysozoa</taxon>
        <taxon>Nematoda</taxon>
        <taxon>Chromadorea</taxon>
        <taxon>Rhabditida</taxon>
        <taxon>Tylenchina</taxon>
        <taxon>Panagrolaimomorpha</taxon>
        <taxon>Panagrolaimoidea</taxon>
        <taxon>Panagrolaimidae</taxon>
        <taxon>Panagrolaimus</taxon>
    </lineage>
</organism>
<protein>
    <submittedName>
        <fullName evidence="3">Secreted protein</fullName>
    </submittedName>
</protein>
<name>A0A914Y1D9_9BILA</name>
<dbReference type="Proteomes" id="UP000887577">
    <property type="component" value="Unplaced"/>
</dbReference>
<feature type="chain" id="PRO_5036802673" evidence="1">
    <location>
        <begin position="20"/>
        <end position="229"/>
    </location>
</feature>
<keyword evidence="1" id="KW-0732">Signal</keyword>
<dbReference type="WBParaSite" id="PSU_v2.g12602.t1">
    <property type="protein sequence ID" value="PSU_v2.g12602.t1"/>
    <property type="gene ID" value="PSU_v2.g12602"/>
</dbReference>
<feature type="signal peptide" evidence="1">
    <location>
        <begin position="1"/>
        <end position="19"/>
    </location>
</feature>
<accession>A0A914Y1D9</accession>